<comment type="caution">
    <text evidence="1">The sequence shown here is derived from an EMBL/GenBank/DDBJ whole genome shotgun (WGS) entry which is preliminary data.</text>
</comment>
<accession>A0AAW1GK42</accession>
<dbReference type="PANTHER" id="PTHR47592">
    <property type="entry name" value="PBF68 PROTEIN"/>
    <property type="match status" value="1"/>
</dbReference>
<sequence>MTNVKEMTMKVNKLEKFEGVDFRRWQKKMHFLLTDLKVVYVLSTPCPEEEDDDSTLEDLRKRSKWDNGDYICRGHILNGMSDSLFDIYQNVSSAKELWDQLESKYIDEDASSKKFLVGNFMNYKMSRPVMEQYNELLCILGQFAQHNMEMSESISVSSIIDKLPPQWKDFKHTLKHTKEDMSLVDLGKSLRIEESLKAQESEKTKDTGKTMAINMMNLVKVWIIIEFDRYVLSKCGLFIGFRYLCDDMFVLNIYNDTVNGHVHYRHMFLMSKYDFIPPFDMTAKKCNSYMLTKITRQPFLDETMNKFIVFMNKVVFQQSSLIKKVRTDRGGKFYDPVYFESCGIIHDVTTRPNLDRKRLLTVARQAEVTHPKIALQQACLTEEFSPEKKVHFVNMSSTFNPFKHYSLELINRPLNTGITHEVTALYGSEKNGITERKKQTLKDMVNSVLSYSDFK</sequence>
<dbReference type="GO" id="GO:0003676">
    <property type="term" value="F:nucleic acid binding"/>
    <property type="evidence" value="ECO:0007669"/>
    <property type="project" value="InterPro"/>
</dbReference>
<gene>
    <name evidence="1" type="ORF">RND81_14G093400</name>
</gene>
<dbReference type="EMBL" id="JBDFQZ010000014">
    <property type="protein sequence ID" value="KAK9665145.1"/>
    <property type="molecule type" value="Genomic_DNA"/>
</dbReference>
<evidence type="ECO:0000313" key="1">
    <source>
        <dbReference type="EMBL" id="KAK9665145.1"/>
    </source>
</evidence>
<dbReference type="PANTHER" id="PTHR47592:SF29">
    <property type="entry name" value="ZINC FINGER, CCHC-TYPE"/>
    <property type="match status" value="1"/>
</dbReference>
<proteinExistence type="predicted"/>
<dbReference type="Gene3D" id="3.30.420.10">
    <property type="entry name" value="Ribonuclease H-like superfamily/Ribonuclease H"/>
    <property type="match status" value="1"/>
</dbReference>
<dbReference type="Proteomes" id="UP001443914">
    <property type="component" value="Unassembled WGS sequence"/>
</dbReference>
<dbReference type="AlphaFoldDB" id="A0AAW1GK42"/>
<organism evidence="1 2">
    <name type="scientific">Saponaria officinalis</name>
    <name type="common">Common soapwort</name>
    <name type="synonym">Lychnis saponaria</name>
    <dbReference type="NCBI Taxonomy" id="3572"/>
    <lineage>
        <taxon>Eukaryota</taxon>
        <taxon>Viridiplantae</taxon>
        <taxon>Streptophyta</taxon>
        <taxon>Embryophyta</taxon>
        <taxon>Tracheophyta</taxon>
        <taxon>Spermatophyta</taxon>
        <taxon>Magnoliopsida</taxon>
        <taxon>eudicotyledons</taxon>
        <taxon>Gunneridae</taxon>
        <taxon>Pentapetalae</taxon>
        <taxon>Caryophyllales</taxon>
        <taxon>Caryophyllaceae</taxon>
        <taxon>Caryophylleae</taxon>
        <taxon>Saponaria</taxon>
    </lineage>
</organism>
<dbReference type="Pfam" id="PF14223">
    <property type="entry name" value="Retrotran_gag_2"/>
    <property type="match status" value="1"/>
</dbReference>
<evidence type="ECO:0000313" key="2">
    <source>
        <dbReference type="Proteomes" id="UP001443914"/>
    </source>
</evidence>
<protein>
    <recommendedName>
        <fullName evidence="3">Zinc finger, CCHC-type</fullName>
    </recommendedName>
</protein>
<keyword evidence="2" id="KW-1185">Reference proteome</keyword>
<reference evidence="1" key="1">
    <citation type="submission" date="2024-03" db="EMBL/GenBank/DDBJ databases">
        <title>WGS assembly of Saponaria officinalis var. Norfolk2.</title>
        <authorList>
            <person name="Jenkins J."/>
            <person name="Shu S."/>
            <person name="Grimwood J."/>
            <person name="Barry K."/>
            <person name="Goodstein D."/>
            <person name="Schmutz J."/>
            <person name="Leebens-Mack J."/>
            <person name="Osbourn A."/>
        </authorList>
    </citation>
    <scope>NUCLEOTIDE SEQUENCE [LARGE SCALE GENOMIC DNA]</scope>
    <source>
        <strain evidence="1">JIC</strain>
    </source>
</reference>
<evidence type="ECO:0008006" key="3">
    <source>
        <dbReference type="Google" id="ProtNLM"/>
    </source>
</evidence>
<dbReference type="InterPro" id="IPR036397">
    <property type="entry name" value="RNaseH_sf"/>
</dbReference>
<name>A0AAW1GK42_SAPOF</name>